<organism evidence="1 2">
    <name type="scientific">Trifolium medium</name>
    <dbReference type="NCBI Taxonomy" id="97028"/>
    <lineage>
        <taxon>Eukaryota</taxon>
        <taxon>Viridiplantae</taxon>
        <taxon>Streptophyta</taxon>
        <taxon>Embryophyta</taxon>
        <taxon>Tracheophyta</taxon>
        <taxon>Spermatophyta</taxon>
        <taxon>Magnoliopsida</taxon>
        <taxon>eudicotyledons</taxon>
        <taxon>Gunneridae</taxon>
        <taxon>Pentapetalae</taxon>
        <taxon>rosids</taxon>
        <taxon>fabids</taxon>
        <taxon>Fabales</taxon>
        <taxon>Fabaceae</taxon>
        <taxon>Papilionoideae</taxon>
        <taxon>50 kb inversion clade</taxon>
        <taxon>NPAAA clade</taxon>
        <taxon>Hologalegina</taxon>
        <taxon>IRL clade</taxon>
        <taxon>Trifolieae</taxon>
        <taxon>Trifolium</taxon>
    </lineage>
</organism>
<evidence type="ECO:0000313" key="1">
    <source>
        <dbReference type="EMBL" id="MCI89415.1"/>
    </source>
</evidence>
<name>A0A392VRT6_9FABA</name>
<dbReference type="AlphaFoldDB" id="A0A392VRT6"/>
<protein>
    <submittedName>
        <fullName evidence="1">Uncharacterized protein</fullName>
    </submittedName>
</protein>
<sequence length="62" mass="6821">DNNAGEFGVVEFGGFAGISSGDGEKRKENGEEEKRFVRHCGSERDMEGGYEKKESVSLSIDY</sequence>
<proteinExistence type="predicted"/>
<feature type="non-terminal residue" evidence="1">
    <location>
        <position position="62"/>
    </location>
</feature>
<feature type="non-terminal residue" evidence="1">
    <location>
        <position position="1"/>
    </location>
</feature>
<dbReference type="EMBL" id="LXQA011218848">
    <property type="protein sequence ID" value="MCI89415.1"/>
    <property type="molecule type" value="Genomic_DNA"/>
</dbReference>
<evidence type="ECO:0000313" key="2">
    <source>
        <dbReference type="Proteomes" id="UP000265520"/>
    </source>
</evidence>
<keyword evidence="2" id="KW-1185">Reference proteome</keyword>
<dbReference type="Proteomes" id="UP000265520">
    <property type="component" value="Unassembled WGS sequence"/>
</dbReference>
<accession>A0A392VRT6</accession>
<comment type="caution">
    <text evidence="1">The sequence shown here is derived from an EMBL/GenBank/DDBJ whole genome shotgun (WGS) entry which is preliminary data.</text>
</comment>
<reference evidence="1 2" key="1">
    <citation type="journal article" date="2018" name="Front. Plant Sci.">
        <title>Red Clover (Trifolium pratense) and Zigzag Clover (T. medium) - A Picture of Genomic Similarities and Differences.</title>
        <authorList>
            <person name="Dluhosova J."/>
            <person name="Istvanek J."/>
            <person name="Nedelnik J."/>
            <person name="Repkova J."/>
        </authorList>
    </citation>
    <scope>NUCLEOTIDE SEQUENCE [LARGE SCALE GENOMIC DNA]</scope>
    <source>
        <strain evidence="2">cv. 10/8</strain>
        <tissue evidence="1">Leaf</tissue>
    </source>
</reference>